<evidence type="ECO:0000259" key="2">
    <source>
        <dbReference type="PROSITE" id="PS51925"/>
    </source>
</evidence>
<evidence type="ECO:0000313" key="3">
    <source>
        <dbReference type="EMBL" id="QHT20952.1"/>
    </source>
</evidence>
<dbReference type="Pfam" id="PF02201">
    <property type="entry name" value="SWIB"/>
    <property type="match status" value="1"/>
</dbReference>
<dbReference type="AlphaFoldDB" id="A0A6C0DWX5"/>
<protein>
    <recommendedName>
        <fullName evidence="2">DM2 domain-containing protein</fullName>
    </recommendedName>
</protein>
<proteinExistence type="predicted"/>
<dbReference type="CDD" id="cd10567">
    <property type="entry name" value="SWIB-MDM2_like"/>
    <property type="match status" value="1"/>
</dbReference>
<dbReference type="InterPro" id="IPR019835">
    <property type="entry name" value="SWIB_domain"/>
</dbReference>
<organism evidence="3">
    <name type="scientific">viral metagenome</name>
    <dbReference type="NCBI Taxonomy" id="1070528"/>
    <lineage>
        <taxon>unclassified sequences</taxon>
        <taxon>metagenomes</taxon>
        <taxon>organismal metagenomes</taxon>
    </lineage>
</organism>
<feature type="region of interest" description="Disordered" evidence="1">
    <location>
        <begin position="1"/>
        <end position="55"/>
    </location>
</feature>
<dbReference type="Gene3D" id="1.10.245.10">
    <property type="entry name" value="SWIB/MDM2 domain"/>
    <property type="match status" value="1"/>
</dbReference>
<dbReference type="InterPro" id="IPR003121">
    <property type="entry name" value="SWIB_MDM2_domain"/>
</dbReference>
<reference evidence="3" key="1">
    <citation type="journal article" date="2020" name="Nature">
        <title>Giant virus diversity and host interactions through global metagenomics.</title>
        <authorList>
            <person name="Schulz F."/>
            <person name="Roux S."/>
            <person name="Paez-Espino D."/>
            <person name="Jungbluth S."/>
            <person name="Walsh D.A."/>
            <person name="Denef V.J."/>
            <person name="McMahon K.D."/>
            <person name="Konstantinidis K.T."/>
            <person name="Eloe-Fadrosh E.A."/>
            <person name="Kyrpides N.C."/>
            <person name="Woyke T."/>
        </authorList>
    </citation>
    <scope>NUCLEOTIDE SEQUENCE</scope>
    <source>
        <strain evidence="3">GVMAG-M-3300023174-75</strain>
    </source>
</reference>
<feature type="domain" description="DM2" evidence="2">
    <location>
        <begin position="148"/>
        <end position="231"/>
    </location>
</feature>
<feature type="compositionally biased region" description="Low complexity" evidence="1">
    <location>
        <begin position="32"/>
        <end position="46"/>
    </location>
</feature>
<evidence type="ECO:0000256" key="1">
    <source>
        <dbReference type="SAM" id="MobiDB-lite"/>
    </source>
</evidence>
<name>A0A6C0DWX5_9ZZZZ</name>
<dbReference type="EMBL" id="MN739684">
    <property type="protein sequence ID" value="QHT20952.1"/>
    <property type="molecule type" value="Genomic_DNA"/>
</dbReference>
<dbReference type="PROSITE" id="PS51925">
    <property type="entry name" value="SWIB_MDM2"/>
    <property type="match status" value="1"/>
</dbReference>
<dbReference type="SMART" id="SM00151">
    <property type="entry name" value="SWIB"/>
    <property type="match status" value="1"/>
</dbReference>
<dbReference type="SUPFAM" id="SSF47592">
    <property type="entry name" value="SWIB/MDM2 domain"/>
    <property type="match status" value="1"/>
</dbReference>
<dbReference type="PANTHER" id="PTHR13844">
    <property type="entry name" value="SWI/SNF-RELATED MATRIX-ASSOCIATED ACTIN-DEPENDENT REGULATOR OF CHROMATIN SUBFAMILY D"/>
    <property type="match status" value="1"/>
</dbReference>
<sequence>MPSKPSQKKTEPVIAPVQDVVQPETSKKSKAPKSSEPLPSGASEPEVVTEKKVPKTKAVPPLKCDAVVGEVVKPICEMDNVVVVSDALEHSITTGFSDFIGRFQSMITQFNTLKTELRNLEKATSKQLKIAQKLNNKKRRKGSRAPSGFVRPSLISDELATFLGKPAGSEMARTDVTREINKYIRANSLQDKENGRKIIPDKPLKSLLKLEDSVELTYFNLQKYMGPHFPKVTKVVPVPVPVPVM</sequence>
<accession>A0A6C0DWX5</accession>
<dbReference type="InterPro" id="IPR036885">
    <property type="entry name" value="SWIB_MDM2_dom_sf"/>
</dbReference>